<reference evidence="2 3" key="1">
    <citation type="journal article" date="2015" name="Nature">
        <title>rRNA introns, odd ribosomes, and small enigmatic genomes across a large radiation of phyla.</title>
        <authorList>
            <person name="Brown C.T."/>
            <person name="Hug L.A."/>
            <person name="Thomas B.C."/>
            <person name="Sharon I."/>
            <person name="Castelle C.J."/>
            <person name="Singh A."/>
            <person name="Wilkins M.J."/>
            <person name="Williams K.H."/>
            <person name="Banfield J.F."/>
        </authorList>
    </citation>
    <scope>NUCLEOTIDE SEQUENCE [LARGE SCALE GENOMIC DNA]</scope>
</reference>
<organism evidence="2 3">
    <name type="scientific">Candidatus Woesebacteria bacterium GW2011_GWA2_40_7b</name>
    <dbReference type="NCBI Taxonomy" id="1618563"/>
    <lineage>
        <taxon>Bacteria</taxon>
        <taxon>Candidatus Woeseibacteriota</taxon>
    </lineage>
</organism>
<accession>A0A0G0VF23</accession>
<dbReference type="InterPro" id="IPR002931">
    <property type="entry name" value="Transglutaminase-like"/>
</dbReference>
<dbReference type="InterPro" id="IPR038765">
    <property type="entry name" value="Papain-like_cys_pep_sf"/>
</dbReference>
<comment type="caution">
    <text evidence="2">The sequence shown here is derived from an EMBL/GenBank/DDBJ whole genome shotgun (WGS) entry which is preliminary data.</text>
</comment>
<feature type="domain" description="Transglutaminase-like" evidence="1">
    <location>
        <begin position="13"/>
        <end position="74"/>
    </location>
</feature>
<dbReference type="AlphaFoldDB" id="A0A0G0VF23"/>
<gene>
    <name evidence="2" type="ORF">UU12_C0018G0009</name>
</gene>
<protein>
    <recommendedName>
        <fullName evidence="1">Transglutaminase-like domain-containing protein</fullName>
    </recommendedName>
</protein>
<dbReference type="Proteomes" id="UP000034562">
    <property type="component" value="Unassembled WGS sequence"/>
</dbReference>
<dbReference type="SMART" id="SM00460">
    <property type="entry name" value="TGc"/>
    <property type="match status" value="1"/>
</dbReference>
<dbReference type="Pfam" id="PF01841">
    <property type="entry name" value="Transglut_core"/>
    <property type="match status" value="1"/>
</dbReference>
<evidence type="ECO:0000313" key="2">
    <source>
        <dbReference type="EMBL" id="KKR70650.1"/>
    </source>
</evidence>
<dbReference type="Gene3D" id="3.10.620.30">
    <property type="match status" value="1"/>
</dbReference>
<dbReference type="SUPFAM" id="SSF54001">
    <property type="entry name" value="Cysteine proteinases"/>
    <property type="match status" value="1"/>
</dbReference>
<sequence length="139" mass="15831">MYQRVDDLLLSPKYDHPNQDCLGYHAALVGCARSWGIPAVLDIGFRLSGQDDPHTWTWYYDRQKSEWVGVDLNDNKDHVVFGFYGRGRVSMTLGTTHIIQGVPDFPNSIVSFVQYGLGKNRIENHPPFTSARFSIIKTK</sequence>
<dbReference type="PROSITE" id="PS51257">
    <property type="entry name" value="PROKAR_LIPOPROTEIN"/>
    <property type="match status" value="1"/>
</dbReference>
<name>A0A0G0VF23_9BACT</name>
<evidence type="ECO:0000313" key="3">
    <source>
        <dbReference type="Proteomes" id="UP000034562"/>
    </source>
</evidence>
<evidence type="ECO:0000259" key="1">
    <source>
        <dbReference type="SMART" id="SM00460"/>
    </source>
</evidence>
<dbReference type="EMBL" id="LBZK01000018">
    <property type="protein sequence ID" value="KKR70650.1"/>
    <property type="molecule type" value="Genomic_DNA"/>
</dbReference>
<proteinExistence type="predicted"/>